<organism evidence="2 3">
    <name type="scientific">Riccia fluitans</name>
    <dbReference type="NCBI Taxonomy" id="41844"/>
    <lineage>
        <taxon>Eukaryota</taxon>
        <taxon>Viridiplantae</taxon>
        <taxon>Streptophyta</taxon>
        <taxon>Embryophyta</taxon>
        <taxon>Marchantiophyta</taxon>
        <taxon>Marchantiopsida</taxon>
        <taxon>Marchantiidae</taxon>
        <taxon>Marchantiales</taxon>
        <taxon>Ricciaceae</taxon>
        <taxon>Riccia</taxon>
    </lineage>
</organism>
<reference evidence="2 3" key="1">
    <citation type="submission" date="2024-09" db="EMBL/GenBank/DDBJ databases">
        <title>Chromosome-scale assembly of Riccia fluitans.</title>
        <authorList>
            <person name="Paukszto L."/>
            <person name="Sawicki J."/>
            <person name="Karawczyk K."/>
            <person name="Piernik-Szablinska J."/>
            <person name="Szczecinska M."/>
            <person name="Mazdziarz M."/>
        </authorList>
    </citation>
    <scope>NUCLEOTIDE SEQUENCE [LARGE SCALE GENOMIC DNA]</scope>
    <source>
        <strain evidence="2">Rf_01</strain>
        <tissue evidence="2">Aerial parts of the thallus</tissue>
    </source>
</reference>
<dbReference type="AlphaFoldDB" id="A0ABD1Y572"/>
<gene>
    <name evidence="2" type="ORF">R1flu_001077</name>
</gene>
<feature type="compositionally biased region" description="Polar residues" evidence="1">
    <location>
        <begin position="1"/>
        <end position="17"/>
    </location>
</feature>
<protein>
    <submittedName>
        <fullName evidence="2">Uncharacterized protein</fullName>
    </submittedName>
</protein>
<evidence type="ECO:0000313" key="2">
    <source>
        <dbReference type="EMBL" id="KAL2620872.1"/>
    </source>
</evidence>
<dbReference type="EMBL" id="JBHFFA010000006">
    <property type="protein sequence ID" value="KAL2620872.1"/>
    <property type="molecule type" value="Genomic_DNA"/>
</dbReference>
<accession>A0ABD1Y572</accession>
<dbReference type="Proteomes" id="UP001605036">
    <property type="component" value="Unassembled WGS sequence"/>
</dbReference>
<proteinExistence type="predicted"/>
<keyword evidence="3" id="KW-1185">Reference proteome</keyword>
<name>A0ABD1Y572_9MARC</name>
<sequence>MSQQSFRRTSNGQSDTSDYIGFECGYHEDPSSPPPSQIVPVPTLVDLTQYASSSENEGLEDQGWPRKEDLTKADLESTMSKRRYLWEYVINMYTNEAFLRNLANSYTTCST</sequence>
<feature type="region of interest" description="Disordered" evidence="1">
    <location>
        <begin position="1"/>
        <end position="40"/>
    </location>
</feature>
<evidence type="ECO:0000313" key="3">
    <source>
        <dbReference type="Proteomes" id="UP001605036"/>
    </source>
</evidence>
<comment type="caution">
    <text evidence="2">The sequence shown here is derived from an EMBL/GenBank/DDBJ whole genome shotgun (WGS) entry which is preliminary data.</text>
</comment>
<evidence type="ECO:0000256" key="1">
    <source>
        <dbReference type="SAM" id="MobiDB-lite"/>
    </source>
</evidence>